<name>A0ABP1DXS5_9APHY</name>
<evidence type="ECO:0000313" key="2">
    <source>
        <dbReference type="Proteomes" id="UP001497453"/>
    </source>
</evidence>
<gene>
    <name evidence="1" type="ORF">GFSPODELE1_LOCUS8560</name>
</gene>
<dbReference type="Proteomes" id="UP001497453">
    <property type="component" value="Chromosome 6"/>
</dbReference>
<sequence length="248" mass="28023">MIIFCVPALFQQFLCYSYDPVKRSQCCRQLSTALLLRYELREFDADLKRAGALSVEAVEILPELYPDRKPSLRAVALFVRTRFRYFGLKEDLERALNIVNVILDACPEENPNRTETLDNAADTLMIKPIDSGASDDLDASILLQRSALGLRPTGHPTREESLRALFSSLFRRFRRTAERDDIDEACNLKRLLRMHNASDSPRIAPASGTFRYWILAVSRSAGHTGVQKIDGRSITMPTTQKFIAARAA</sequence>
<organism evidence="1 2">
    <name type="scientific">Somion occarium</name>
    <dbReference type="NCBI Taxonomy" id="3059160"/>
    <lineage>
        <taxon>Eukaryota</taxon>
        <taxon>Fungi</taxon>
        <taxon>Dikarya</taxon>
        <taxon>Basidiomycota</taxon>
        <taxon>Agaricomycotina</taxon>
        <taxon>Agaricomycetes</taxon>
        <taxon>Polyporales</taxon>
        <taxon>Cerrenaceae</taxon>
        <taxon>Somion</taxon>
    </lineage>
</organism>
<proteinExistence type="predicted"/>
<accession>A0ABP1DXS5</accession>
<protein>
    <submittedName>
        <fullName evidence="1">Uncharacterized protein</fullName>
    </submittedName>
</protein>
<reference evidence="2" key="1">
    <citation type="submission" date="2024-04" db="EMBL/GenBank/DDBJ databases">
        <authorList>
            <person name="Shaw F."/>
            <person name="Minotto A."/>
        </authorList>
    </citation>
    <scope>NUCLEOTIDE SEQUENCE [LARGE SCALE GENOMIC DNA]</scope>
</reference>
<keyword evidence="2" id="KW-1185">Reference proteome</keyword>
<evidence type="ECO:0000313" key="1">
    <source>
        <dbReference type="EMBL" id="CAL1711908.1"/>
    </source>
</evidence>
<dbReference type="EMBL" id="OZ037949">
    <property type="protein sequence ID" value="CAL1711908.1"/>
    <property type="molecule type" value="Genomic_DNA"/>
</dbReference>